<feature type="compositionally biased region" description="Basic residues" evidence="1">
    <location>
        <begin position="153"/>
        <end position="163"/>
    </location>
</feature>
<gene>
    <name evidence="2" type="ORF">ECRASSUSDP1_LOCUS8580</name>
</gene>
<evidence type="ECO:0008006" key="4">
    <source>
        <dbReference type="Google" id="ProtNLM"/>
    </source>
</evidence>
<feature type="compositionally biased region" description="Polar residues" evidence="1">
    <location>
        <begin position="66"/>
        <end position="78"/>
    </location>
</feature>
<feature type="compositionally biased region" description="Basic and acidic residues" evidence="1">
    <location>
        <begin position="1"/>
        <end position="29"/>
    </location>
</feature>
<dbReference type="InterPro" id="IPR002059">
    <property type="entry name" value="CSP_DNA-bd"/>
</dbReference>
<dbReference type="AlphaFoldDB" id="A0AAD1UDP0"/>
<accession>A0AAD1UDP0</accession>
<dbReference type="EMBL" id="CAMPGE010008399">
    <property type="protein sequence ID" value="CAI2367298.1"/>
    <property type="molecule type" value="Genomic_DNA"/>
</dbReference>
<feature type="compositionally biased region" description="Basic and acidic residues" evidence="1">
    <location>
        <begin position="40"/>
        <end position="62"/>
    </location>
</feature>
<comment type="caution">
    <text evidence="2">The sequence shown here is derived from an EMBL/GenBank/DDBJ whole genome shotgun (WGS) entry which is preliminary data.</text>
</comment>
<proteinExistence type="predicted"/>
<dbReference type="CDD" id="cd04458">
    <property type="entry name" value="CSP_CDS"/>
    <property type="match status" value="1"/>
</dbReference>
<dbReference type="SUPFAM" id="SSF50249">
    <property type="entry name" value="Nucleic acid-binding proteins"/>
    <property type="match status" value="1"/>
</dbReference>
<dbReference type="InterPro" id="IPR012340">
    <property type="entry name" value="NA-bd_OB-fold"/>
</dbReference>
<feature type="region of interest" description="Disordered" evidence="1">
    <location>
        <begin position="143"/>
        <end position="163"/>
    </location>
</feature>
<reference evidence="2" key="1">
    <citation type="submission" date="2023-07" db="EMBL/GenBank/DDBJ databases">
        <authorList>
            <consortium name="AG Swart"/>
            <person name="Singh M."/>
            <person name="Singh A."/>
            <person name="Seah K."/>
            <person name="Emmerich C."/>
        </authorList>
    </citation>
    <scope>NUCLEOTIDE SEQUENCE</scope>
    <source>
        <strain evidence="2">DP1</strain>
    </source>
</reference>
<evidence type="ECO:0000313" key="2">
    <source>
        <dbReference type="EMBL" id="CAI2367298.1"/>
    </source>
</evidence>
<keyword evidence="3" id="KW-1185">Reference proteome</keyword>
<feature type="region of interest" description="Disordered" evidence="1">
    <location>
        <begin position="1"/>
        <end position="78"/>
    </location>
</feature>
<dbReference type="GO" id="GO:0003676">
    <property type="term" value="F:nucleic acid binding"/>
    <property type="evidence" value="ECO:0007669"/>
    <property type="project" value="InterPro"/>
</dbReference>
<evidence type="ECO:0000313" key="3">
    <source>
        <dbReference type="Proteomes" id="UP001295684"/>
    </source>
</evidence>
<dbReference type="Gene3D" id="2.40.50.140">
    <property type="entry name" value="Nucleic acid-binding proteins"/>
    <property type="match status" value="1"/>
</dbReference>
<protein>
    <recommendedName>
        <fullName evidence="4">CSD domain-containing protein</fullName>
    </recommendedName>
</protein>
<organism evidence="2 3">
    <name type="scientific">Euplotes crassus</name>
    <dbReference type="NCBI Taxonomy" id="5936"/>
    <lineage>
        <taxon>Eukaryota</taxon>
        <taxon>Sar</taxon>
        <taxon>Alveolata</taxon>
        <taxon>Ciliophora</taxon>
        <taxon>Intramacronucleata</taxon>
        <taxon>Spirotrichea</taxon>
        <taxon>Hypotrichia</taxon>
        <taxon>Euplotida</taxon>
        <taxon>Euplotidae</taxon>
        <taxon>Moneuplotes</taxon>
    </lineage>
</organism>
<sequence>MEINKDQLNDDRSPEKPAQESQEESHQETESPDFQPQAEEESKKLHPETEEVSPDHKPKEVYNKPYMNNSLSTIEGDNSMLYTENSAAGKKEIEEPQAKLMQADSSKLKMSSKRKKYGKNKFSSEVVEEKIQRQMIPPVVIDEEDTQSSHSTSHIKSRRDRYAKKNFSSTPVQNFRKFGKGSNAQEGNPPGMGMNFPPGFVPAPPGFIGMGKPPDFHNKGINYQMPQGFVNLDAQNMMPSISQQLNNLNLSNQNLLLQSQLASGGMLNLGGISQSLNQEGLTQDQIKLLLALQGQSNIQAAPPPQPKMRYGSTEFSGIGVPQMHEKLLPTQAQPAYQAPASTAGMSMSDLTKTFISSMKDLSGKGKTTGILKFFNEGKGFGFFVSDADGKDVFFHYEDVKDLKITKDFLREAKNKFIVKFAFTVQVYYGKYNYSTKAVDIELLGIVDLKFLSSSDSSLAS</sequence>
<dbReference type="Proteomes" id="UP001295684">
    <property type="component" value="Unassembled WGS sequence"/>
</dbReference>
<name>A0AAD1UDP0_EUPCR</name>
<evidence type="ECO:0000256" key="1">
    <source>
        <dbReference type="SAM" id="MobiDB-lite"/>
    </source>
</evidence>